<dbReference type="STRING" id="46731.A0A3M6TQU6"/>
<accession>A0A3M6TQU6</accession>
<dbReference type="Proteomes" id="UP000275408">
    <property type="component" value="Unassembled WGS sequence"/>
</dbReference>
<organism evidence="1 2">
    <name type="scientific">Pocillopora damicornis</name>
    <name type="common">Cauliflower coral</name>
    <name type="synonym">Millepora damicornis</name>
    <dbReference type="NCBI Taxonomy" id="46731"/>
    <lineage>
        <taxon>Eukaryota</taxon>
        <taxon>Metazoa</taxon>
        <taxon>Cnidaria</taxon>
        <taxon>Anthozoa</taxon>
        <taxon>Hexacorallia</taxon>
        <taxon>Scleractinia</taxon>
        <taxon>Astrocoeniina</taxon>
        <taxon>Pocilloporidae</taxon>
        <taxon>Pocillopora</taxon>
    </lineage>
</organism>
<dbReference type="EMBL" id="RCHS01003168">
    <property type="protein sequence ID" value="RMX43634.1"/>
    <property type="molecule type" value="Genomic_DNA"/>
</dbReference>
<name>A0A3M6TQU6_POCDA</name>
<evidence type="ECO:0000313" key="2">
    <source>
        <dbReference type="Proteomes" id="UP000275408"/>
    </source>
</evidence>
<dbReference type="AlphaFoldDB" id="A0A3M6TQU6"/>
<keyword evidence="2" id="KW-1185">Reference proteome</keyword>
<gene>
    <name evidence="1" type="ORF">pdam_00024646</name>
</gene>
<reference evidence="1 2" key="1">
    <citation type="journal article" date="2018" name="Sci. Rep.">
        <title>Comparative analysis of the Pocillopora damicornis genome highlights role of immune system in coral evolution.</title>
        <authorList>
            <person name="Cunning R."/>
            <person name="Bay R.A."/>
            <person name="Gillette P."/>
            <person name="Baker A.C."/>
            <person name="Traylor-Knowles N."/>
        </authorList>
    </citation>
    <scope>NUCLEOTIDE SEQUENCE [LARGE SCALE GENOMIC DNA]</scope>
    <source>
        <strain evidence="1">RSMAS</strain>
        <tissue evidence="1">Whole animal</tissue>
    </source>
</reference>
<sequence length="314" mass="35685">MTIVLMMKMMKMGMMTALHSGKDEFRFTKQREKHDRKLRHLLSKRSPVNSGSSLKDKWVMNLSSKELSALERSGLEKGLRFAIAPRKILTAEIVAAVKESISQLDDDRRHLWLSANYLILNSTKSKIMLVGTHLRLASKFFSISSNGRDLKRLEKFKYLRIFMDPTLSWKSHIKYLGKKISSRLGMLCRAQKILPQSSCITFYNAMILPLFDYCSVQLAKVTIDAITIGHSVVAPQSPVQNLGFISLSDVFSSNNLTFAYEDYQKFSLDHMEPEECKAEVIFCQMTSLCSPMGTIFGGLERLCILLSAQVVYDN</sequence>
<protein>
    <submittedName>
        <fullName evidence="1">Uncharacterized protein</fullName>
    </submittedName>
</protein>
<evidence type="ECO:0000313" key="1">
    <source>
        <dbReference type="EMBL" id="RMX43634.1"/>
    </source>
</evidence>
<comment type="caution">
    <text evidence="1">The sequence shown here is derived from an EMBL/GenBank/DDBJ whole genome shotgun (WGS) entry which is preliminary data.</text>
</comment>
<proteinExistence type="predicted"/>